<name>A0AA48WE75_9BURK</name>
<evidence type="ECO:0000313" key="2">
    <source>
        <dbReference type="Proteomes" id="UP000662888"/>
    </source>
</evidence>
<gene>
    <name evidence="1" type="ORF">IV454_03755</name>
</gene>
<dbReference type="Gene3D" id="3.30.360.10">
    <property type="entry name" value="Dihydrodipicolinate Reductase, domain 2"/>
    <property type="match status" value="1"/>
</dbReference>
<dbReference type="PANTHER" id="PTHR43796:SF2">
    <property type="entry name" value="CARBOXYNORSPERMIDINE SYNTHASE"/>
    <property type="match status" value="1"/>
</dbReference>
<evidence type="ECO:0000313" key="1">
    <source>
        <dbReference type="EMBL" id="QPI50708.1"/>
    </source>
</evidence>
<reference evidence="1 2" key="1">
    <citation type="submission" date="2020-11" db="EMBL/GenBank/DDBJ databases">
        <authorList>
            <person name="Sun Q."/>
        </authorList>
    </citation>
    <scope>NUCLEOTIDE SEQUENCE [LARGE SCALE GENOMIC DNA]</scope>
    <source>
        <strain evidence="1 2">P8398</strain>
    </source>
</reference>
<dbReference type="RefSeq" id="WP_206090387.1">
    <property type="nucleotide sequence ID" value="NZ_CP065053.1"/>
</dbReference>
<dbReference type="PANTHER" id="PTHR43796">
    <property type="entry name" value="CARBOXYNORSPERMIDINE SYNTHASE"/>
    <property type="match status" value="1"/>
</dbReference>
<dbReference type="EMBL" id="CP065053">
    <property type="protein sequence ID" value="QPI50708.1"/>
    <property type="molecule type" value="Genomic_DNA"/>
</dbReference>
<organism evidence="1 2">
    <name type="scientific">Massilia antarctica</name>
    <dbReference type="NCBI Taxonomy" id="2765360"/>
    <lineage>
        <taxon>Bacteria</taxon>
        <taxon>Pseudomonadati</taxon>
        <taxon>Pseudomonadota</taxon>
        <taxon>Betaproteobacteria</taxon>
        <taxon>Burkholderiales</taxon>
        <taxon>Oxalobacteraceae</taxon>
        <taxon>Telluria group</taxon>
        <taxon>Massilia</taxon>
    </lineage>
</organism>
<dbReference type="Proteomes" id="UP000662888">
    <property type="component" value="Chromosome"/>
</dbReference>
<dbReference type="SUPFAM" id="SSF51735">
    <property type="entry name" value="NAD(P)-binding Rossmann-fold domains"/>
    <property type="match status" value="1"/>
</dbReference>
<proteinExistence type="predicted"/>
<protein>
    <submittedName>
        <fullName evidence="1">Saccharopine dehydrogenase</fullName>
    </submittedName>
</protein>
<keyword evidence="2" id="KW-1185">Reference proteome</keyword>
<sequence length="366" mass="38393">MKTVVLGGYGNFGARICRALAPGPGIELIVAGRDLNKASALASACGHGAAAARIDIHDPHLTQALRALGAELVIHTAGPFQQQDYSTALATAAAGAHYIDLADGRRFVCDFPAALDQAFRQQQRVAITGASSVPAMSSAVVDHLTAGWRGITSIDMCIAPAQTAPRGVATMAAVLSYCGAPIQVWQDGRWVTELGWAAPKMVGYARLRPRLASLCDIPDLELFPAHYAGVKSVMFRAALEVGVSQRGMAALAGLRRMGLVPHPERLAALLNRAADGLNFLGSSLGGMVVRVHGLDADGAPVQRAWHIAADHDHGPEIPCMAAALLARRLAAGTLDKIGAYTSVGQLTLAEFEPEFAKWGMVTDLGE</sequence>
<dbReference type="InterPro" id="IPR036291">
    <property type="entry name" value="NAD(P)-bd_dom_sf"/>
</dbReference>
<accession>A0AA48WE75</accession>
<dbReference type="Gene3D" id="3.40.50.720">
    <property type="entry name" value="NAD(P)-binding Rossmann-like Domain"/>
    <property type="match status" value="1"/>
</dbReference>